<keyword evidence="2" id="KW-1185">Reference proteome</keyword>
<sequence>MMGEMCGGRSRLCVCVCVRMGGVVKSSSPHCLRIPHWRRARAQKPKRCRGLRRF</sequence>
<reference evidence="2" key="2">
    <citation type="submission" date="2019-02" db="EMBL/GenBank/DDBJ databases">
        <title>Opniocepnalus argus Var Kimnra genome.</title>
        <authorList>
            <person name="Zhou C."/>
            <person name="Xiao S."/>
        </authorList>
    </citation>
    <scope>NUCLEOTIDE SEQUENCE [LARGE SCALE GENOMIC DNA]</scope>
</reference>
<evidence type="ECO:0000313" key="1">
    <source>
        <dbReference type="EMBL" id="KAF3701953.1"/>
    </source>
</evidence>
<dbReference type="Proteomes" id="UP000503349">
    <property type="component" value="Chromosome 17"/>
</dbReference>
<dbReference type="AlphaFoldDB" id="A0A6G1QI08"/>
<name>A0A6G1QI08_CHAAH</name>
<gene>
    <name evidence="1" type="ORF">EXN66_Car017641</name>
</gene>
<organism evidence="1 2">
    <name type="scientific">Channa argus</name>
    <name type="common">Northern snakehead</name>
    <name type="synonym">Ophicephalus argus</name>
    <dbReference type="NCBI Taxonomy" id="215402"/>
    <lineage>
        <taxon>Eukaryota</taxon>
        <taxon>Metazoa</taxon>
        <taxon>Chordata</taxon>
        <taxon>Craniata</taxon>
        <taxon>Vertebrata</taxon>
        <taxon>Euteleostomi</taxon>
        <taxon>Actinopterygii</taxon>
        <taxon>Neopterygii</taxon>
        <taxon>Teleostei</taxon>
        <taxon>Neoteleostei</taxon>
        <taxon>Acanthomorphata</taxon>
        <taxon>Anabantaria</taxon>
        <taxon>Anabantiformes</taxon>
        <taxon>Channoidei</taxon>
        <taxon>Channidae</taxon>
        <taxon>Channa</taxon>
    </lineage>
</organism>
<proteinExistence type="predicted"/>
<reference evidence="1 2" key="1">
    <citation type="submission" date="2019-02" db="EMBL/GenBank/DDBJ databases">
        <title>Opniocepnalus argus genome.</title>
        <authorList>
            <person name="Zhou C."/>
            <person name="Xiao S."/>
        </authorList>
    </citation>
    <scope>NUCLEOTIDE SEQUENCE [LARGE SCALE GENOMIC DNA]</scope>
    <source>
        <strain evidence="1">OARG1902GOOAL</strain>
        <tissue evidence="1">Muscle</tissue>
    </source>
</reference>
<evidence type="ECO:0000313" key="2">
    <source>
        <dbReference type="Proteomes" id="UP000503349"/>
    </source>
</evidence>
<dbReference type="EMBL" id="CM015728">
    <property type="protein sequence ID" value="KAF3701953.1"/>
    <property type="molecule type" value="Genomic_DNA"/>
</dbReference>
<accession>A0A6G1QI08</accession>
<protein>
    <submittedName>
        <fullName evidence="1">Uncharacterized protein</fullName>
    </submittedName>
</protein>